<gene>
    <name evidence="1" type="ORF">BWD14_15080</name>
</gene>
<sequence>MSFLDEIITEEFDKLLGTIRNKFEREFENGIRSAFSEMRTCITQRQNDTGILNFIECVQCKRFHFENEEHVCKALRGRSNA</sequence>
<evidence type="ECO:0000313" key="1">
    <source>
        <dbReference type="EMBL" id="ONF91836.1"/>
    </source>
</evidence>
<accession>A0AB73NCZ5</accession>
<reference evidence="1 2" key="1">
    <citation type="submission" date="2017-01" db="EMBL/GenBank/DDBJ databases">
        <title>Comparative genomic analysis of Brazilian Leptospira santarosai.</title>
        <authorList>
            <person name="Moreno L.Z."/>
            <person name="Miraglia F."/>
            <person name="Kremer F.S."/>
            <person name="Eslabao M.R."/>
            <person name="Lilenbaum W."/>
            <person name="Dellagostin O.A."/>
            <person name="Moreno A.M."/>
        </authorList>
    </citation>
    <scope>NUCLEOTIDE SEQUENCE [LARGE SCALE GENOMIC DNA]</scope>
    <source>
        <strain evidence="1 2">M52/8-19</strain>
    </source>
</reference>
<dbReference type="AlphaFoldDB" id="A0AB73NCZ5"/>
<name>A0AB73NCZ5_9LEPT</name>
<proteinExistence type="predicted"/>
<comment type="caution">
    <text evidence="1">The sequence shown here is derived from an EMBL/GenBank/DDBJ whole genome shotgun (WGS) entry which is preliminary data.</text>
</comment>
<evidence type="ECO:0000313" key="2">
    <source>
        <dbReference type="Proteomes" id="UP000189337"/>
    </source>
</evidence>
<dbReference type="Proteomes" id="UP000189337">
    <property type="component" value="Unassembled WGS sequence"/>
</dbReference>
<dbReference type="EMBL" id="MTSU01000016">
    <property type="protein sequence ID" value="ONF91836.1"/>
    <property type="molecule type" value="Genomic_DNA"/>
</dbReference>
<protein>
    <submittedName>
        <fullName evidence="1">Uncharacterized protein</fullName>
    </submittedName>
</protein>
<organism evidence="1 2">
    <name type="scientific">Leptospira santarosai</name>
    <dbReference type="NCBI Taxonomy" id="28183"/>
    <lineage>
        <taxon>Bacteria</taxon>
        <taxon>Pseudomonadati</taxon>
        <taxon>Spirochaetota</taxon>
        <taxon>Spirochaetia</taxon>
        <taxon>Leptospirales</taxon>
        <taxon>Leptospiraceae</taxon>
        <taxon>Leptospira</taxon>
    </lineage>
</organism>